<keyword evidence="1" id="KW-0732">Signal</keyword>
<accession>A0A3G9G454</accession>
<dbReference type="OrthoDB" id="9801383at2"/>
<dbReference type="PANTHER" id="PTHR35399">
    <property type="entry name" value="SLR8030 PROTEIN"/>
    <property type="match status" value="1"/>
</dbReference>
<feature type="signal peptide" evidence="1">
    <location>
        <begin position="1"/>
        <end position="32"/>
    </location>
</feature>
<sequence>MSLSRRTLLSSSLATSAAFTGMALWISKAAAAHRLTENAPDTYVNQIEGYGPLVKDPNGIADLPSGFSYRIFSRQGETMSDGLIVPGKHDGMACFPHGPDTVLLVRNHEIKHSLSKMGPFGAQNELFGKVEAAKVYDFAPDGRPLHGGTTTLVYNIKEQKLVSHHLSLVGTSTNCAGGPTPWGSWLTCEESSQKAPNGVGKDHGYVFEVPARADGLVKAEPIKAMGRFEHEAVAVDPKTGIVYLTEDAGDSAFYRFIPKVPGKLLEGGKLQALVIKGKPHALTDNKTAIFWQQGDWFESEWVDLDEVESPNNDLRTRAHAKGAAQFAREEGIFFGEGELYFTCTSGGPGENGQIMRYVPSPHEGTPQEARAPGRIQLFAEPNNDLLFDYVDNIVVSPRGQLFACEDRYSDTLKNHLKIITREGKVTTFARNAEPTNSEWAGVCFSPDGSTMFVNLQNPGWTLAITGPWDRFSTEAVKR</sequence>
<dbReference type="AlphaFoldDB" id="A0A3G9G454"/>
<reference evidence="3" key="1">
    <citation type="journal article" date="2017" name="Biotechnol. Biofuels">
        <title>Evaluation of environmental bacterial communities as a factor affecting the growth of duckweed Lemna minor.</title>
        <authorList>
            <person name="Ishizawa H."/>
            <person name="Kuroda M."/>
            <person name="Morikawa M."/>
            <person name="Ike M."/>
        </authorList>
    </citation>
    <scope>NUCLEOTIDE SEQUENCE [LARGE SCALE GENOMIC DNA]</scope>
    <source>
        <strain evidence="3">M6</strain>
    </source>
</reference>
<dbReference type="PANTHER" id="PTHR35399:SF4">
    <property type="entry name" value="MEMBRANE PROTEIN"/>
    <property type="match status" value="1"/>
</dbReference>
<reference evidence="3" key="2">
    <citation type="journal article" date="2017" name="Plant Physiol. Biochem.">
        <title>Differential oxidative and antioxidative response of duckweed Lemna minor toward plant growth promoting/inhibiting bacteria.</title>
        <authorList>
            <person name="Ishizawa H."/>
            <person name="Kuroda M."/>
            <person name="Morikawa M."/>
            <person name="Ike M."/>
        </authorList>
    </citation>
    <scope>NUCLEOTIDE SEQUENCE [LARGE SCALE GENOMIC DNA]</scope>
    <source>
        <strain evidence="3">M6</strain>
    </source>
</reference>
<evidence type="ECO:0000313" key="2">
    <source>
        <dbReference type="EMBL" id="BBF82112.1"/>
    </source>
</evidence>
<evidence type="ECO:0000256" key="1">
    <source>
        <dbReference type="SAM" id="SignalP"/>
    </source>
</evidence>
<dbReference type="SUPFAM" id="SSF63829">
    <property type="entry name" value="Calcium-dependent phosphotriesterase"/>
    <property type="match status" value="1"/>
</dbReference>
<name>A0A3G9G454_9CAUL</name>
<proteinExistence type="predicted"/>
<dbReference type="Proteomes" id="UP000278756">
    <property type="component" value="Chromosome 2"/>
</dbReference>
<organism evidence="2 3">
    <name type="scientific">Asticcacaulis excentricus</name>
    <dbReference type="NCBI Taxonomy" id="78587"/>
    <lineage>
        <taxon>Bacteria</taxon>
        <taxon>Pseudomonadati</taxon>
        <taxon>Pseudomonadota</taxon>
        <taxon>Alphaproteobacteria</taxon>
        <taxon>Caulobacterales</taxon>
        <taxon>Caulobacteraceae</taxon>
        <taxon>Asticcacaulis</taxon>
    </lineage>
</organism>
<dbReference type="EMBL" id="AP018828">
    <property type="protein sequence ID" value="BBF82112.1"/>
    <property type="molecule type" value="Genomic_DNA"/>
</dbReference>
<dbReference type="RefSeq" id="WP_126423724.1">
    <property type="nucleotide sequence ID" value="NZ_AP018828.1"/>
</dbReference>
<evidence type="ECO:0008006" key="4">
    <source>
        <dbReference type="Google" id="ProtNLM"/>
    </source>
</evidence>
<dbReference type="InterPro" id="IPR006311">
    <property type="entry name" value="TAT_signal"/>
</dbReference>
<feature type="chain" id="PRO_5018302970" description="Phosphatase" evidence="1">
    <location>
        <begin position="33"/>
        <end position="478"/>
    </location>
</feature>
<gene>
    <name evidence="2" type="ORF">EM6_2739</name>
</gene>
<dbReference type="Pfam" id="PF05787">
    <property type="entry name" value="PhoX"/>
    <property type="match status" value="1"/>
</dbReference>
<dbReference type="InterPro" id="IPR008557">
    <property type="entry name" value="PhoX"/>
</dbReference>
<protein>
    <recommendedName>
        <fullName evidence="4">Phosphatase</fullName>
    </recommendedName>
</protein>
<dbReference type="PROSITE" id="PS51318">
    <property type="entry name" value="TAT"/>
    <property type="match status" value="1"/>
</dbReference>
<evidence type="ECO:0000313" key="3">
    <source>
        <dbReference type="Proteomes" id="UP000278756"/>
    </source>
</evidence>